<sequence>MLWFIFMTLILITLLDISVTLRKQLQQSKDTETAIYRLIELTKEDMNNKW</sequence>
<dbReference type="EMBL" id="JBHSTE010000003">
    <property type="protein sequence ID" value="MFC6333037.1"/>
    <property type="molecule type" value="Genomic_DNA"/>
</dbReference>
<name>A0ABW1V2L2_9BACL</name>
<evidence type="ECO:0000313" key="1">
    <source>
        <dbReference type="EMBL" id="MFC6333037.1"/>
    </source>
</evidence>
<proteinExistence type="predicted"/>
<dbReference type="RefSeq" id="WP_379234078.1">
    <property type="nucleotide sequence ID" value="NZ_JBHSTE010000003.1"/>
</dbReference>
<protein>
    <recommendedName>
        <fullName evidence="3">DUF1514 domain-containing protein</fullName>
    </recommendedName>
</protein>
<gene>
    <name evidence="1" type="ORF">ACFP56_10415</name>
</gene>
<organism evidence="1 2">
    <name type="scientific">Paenibacillus septentrionalis</name>
    <dbReference type="NCBI Taxonomy" id="429342"/>
    <lineage>
        <taxon>Bacteria</taxon>
        <taxon>Bacillati</taxon>
        <taxon>Bacillota</taxon>
        <taxon>Bacilli</taxon>
        <taxon>Bacillales</taxon>
        <taxon>Paenibacillaceae</taxon>
        <taxon>Paenibacillus</taxon>
    </lineage>
</organism>
<dbReference type="Proteomes" id="UP001596233">
    <property type="component" value="Unassembled WGS sequence"/>
</dbReference>
<evidence type="ECO:0008006" key="3">
    <source>
        <dbReference type="Google" id="ProtNLM"/>
    </source>
</evidence>
<accession>A0ABW1V2L2</accession>
<comment type="caution">
    <text evidence="1">The sequence shown here is derived from an EMBL/GenBank/DDBJ whole genome shotgun (WGS) entry which is preliminary data.</text>
</comment>
<reference evidence="2" key="1">
    <citation type="journal article" date="2019" name="Int. J. Syst. Evol. Microbiol.">
        <title>The Global Catalogue of Microorganisms (GCM) 10K type strain sequencing project: providing services to taxonomists for standard genome sequencing and annotation.</title>
        <authorList>
            <consortium name="The Broad Institute Genomics Platform"/>
            <consortium name="The Broad Institute Genome Sequencing Center for Infectious Disease"/>
            <person name="Wu L."/>
            <person name="Ma J."/>
        </authorList>
    </citation>
    <scope>NUCLEOTIDE SEQUENCE [LARGE SCALE GENOMIC DNA]</scope>
    <source>
        <strain evidence="2">PCU 280</strain>
    </source>
</reference>
<evidence type="ECO:0000313" key="2">
    <source>
        <dbReference type="Proteomes" id="UP001596233"/>
    </source>
</evidence>
<keyword evidence="2" id="KW-1185">Reference proteome</keyword>